<dbReference type="Gene3D" id="2.40.128.110">
    <property type="entry name" value="Lipid/polyisoprenoid-binding, YceI-like"/>
    <property type="match status" value="1"/>
</dbReference>
<feature type="domain" description="Lipid/polyisoprenoid-binding YceI-like" evidence="2">
    <location>
        <begin position="26"/>
        <end position="174"/>
    </location>
</feature>
<feature type="chain" id="PRO_5047148719" evidence="1">
    <location>
        <begin position="19"/>
        <end position="178"/>
    </location>
</feature>
<organism evidence="3 4">
    <name type="scientific">Flavobacterium chuncheonense</name>
    <dbReference type="NCBI Taxonomy" id="2026653"/>
    <lineage>
        <taxon>Bacteria</taxon>
        <taxon>Pseudomonadati</taxon>
        <taxon>Bacteroidota</taxon>
        <taxon>Flavobacteriia</taxon>
        <taxon>Flavobacteriales</taxon>
        <taxon>Flavobacteriaceae</taxon>
        <taxon>Flavobacterium</taxon>
    </lineage>
</organism>
<proteinExistence type="predicted"/>
<evidence type="ECO:0000313" key="3">
    <source>
        <dbReference type="EMBL" id="MFD2892858.1"/>
    </source>
</evidence>
<keyword evidence="4" id="KW-1185">Reference proteome</keyword>
<dbReference type="SUPFAM" id="SSF101874">
    <property type="entry name" value="YceI-like"/>
    <property type="match status" value="1"/>
</dbReference>
<name>A0ABW5YQH6_9FLAO</name>
<dbReference type="InterPro" id="IPR036761">
    <property type="entry name" value="TTHA0802/YceI-like_sf"/>
</dbReference>
<dbReference type="Pfam" id="PF04264">
    <property type="entry name" value="YceI"/>
    <property type="match status" value="1"/>
</dbReference>
<dbReference type="EMBL" id="JBHUPC010000020">
    <property type="protein sequence ID" value="MFD2892858.1"/>
    <property type="molecule type" value="Genomic_DNA"/>
</dbReference>
<feature type="signal peptide" evidence="1">
    <location>
        <begin position="1"/>
        <end position="18"/>
    </location>
</feature>
<dbReference type="Proteomes" id="UP001597534">
    <property type="component" value="Unassembled WGS sequence"/>
</dbReference>
<accession>A0ABW5YQH6</accession>
<gene>
    <name evidence="3" type="ORF">ACFS5J_12630</name>
</gene>
<evidence type="ECO:0000313" key="4">
    <source>
        <dbReference type="Proteomes" id="UP001597534"/>
    </source>
</evidence>
<sequence length="178" mass="20204">MKNFILYLFLLITLCSYAQNKRTTKSGEVTFEASVPSFEEVKATNKDVTCILNVDTGEIAALALMKGFHFKVALMEEHFNENYMESTKFPKGIFKGKIENFKITDLSESPMKYTINGTLEVHGKQKEITTTAYIKNYSGKIEIQNTFTVNTDDFDIKIPSVISKKVAKQVNVECLFKL</sequence>
<comment type="caution">
    <text evidence="3">The sequence shown here is derived from an EMBL/GenBank/DDBJ whole genome shotgun (WGS) entry which is preliminary data.</text>
</comment>
<evidence type="ECO:0000256" key="1">
    <source>
        <dbReference type="SAM" id="SignalP"/>
    </source>
</evidence>
<keyword evidence="1" id="KW-0732">Signal</keyword>
<evidence type="ECO:0000259" key="2">
    <source>
        <dbReference type="Pfam" id="PF04264"/>
    </source>
</evidence>
<dbReference type="RefSeq" id="WP_379812584.1">
    <property type="nucleotide sequence ID" value="NZ_JBHUPC010000020.1"/>
</dbReference>
<dbReference type="InterPro" id="IPR007372">
    <property type="entry name" value="Lipid/polyisoprenoid-bd_YceI"/>
</dbReference>
<protein>
    <submittedName>
        <fullName evidence="3">YceI family protein</fullName>
    </submittedName>
</protein>
<reference evidence="4" key="1">
    <citation type="journal article" date="2019" name="Int. J. Syst. Evol. Microbiol.">
        <title>The Global Catalogue of Microorganisms (GCM) 10K type strain sequencing project: providing services to taxonomists for standard genome sequencing and annotation.</title>
        <authorList>
            <consortium name="The Broad Institute Genomics Platform"/>
            <consortium name="The Broad Institute Genome Sequencing Center for Infectious Disease"/>
            <person name="Wu L."/>
            <person name="Ma J."/>
        </authorList>
    </citation>
    <scope>NUCLEOTIDE SEQUENCE [LARGE SCALE GENOMIC DNA]</scope>
    <source>
        <strain evidence="4">KCTC 22671</strain>
    </source>
</reference>